<organism evidence="1 2">
    <name type="scientific">Cichorium intybus</name>
    <name type="common">Chicory</name>
    <dbReference type="NCBI Taxonomy" id="13427"/>
    <lineage>
        <taxon>Eukaryota</taxon>
        <taxon>Viridiplantae</taxon>
        <taxon>Streptophyta</taxon>
        <taxon>Embryophyta</taxon>
        <taxon>Tracheophyta</taxon>
        <taxon>Spermatophyta</taxon>
        <taxon>Magnoliopsida</taxon>
        <taxon>eudicotyledons</taxon>
        <taxon>Gunneridae</taxon>
        <taxon>Pentapetalae</taxon>
        <taxon>asterids</taxon>
        <taxon>campanulids</taxon>
        <taxon>Asterales</taxon>
        <taxon>Asteraceae</taxon>
        <taxon>Cichorioideae</taxon>
        <taxon>Cichorieae</taxon>
        <taxon>Cichoriinae</taxon>
        <taxon>Cichorium</taxon>
    </lineage>
</organism>
<reference evidence="2" key="1">
    <citation type="journal article" date="2022" name="Mol. Ecol. Resour.">
        <title>The genomes of chicory, endive, great burdock and yacon provide insights into Asteraceae palaeo-polyploidization history and plant inulin production.</title>
        <authorList>
            <person name="Fan W."/>
            <person name="Wang S."/>
            <person name="Wang H."/>
            <person name="Wang A."/>
            <person name="Jiang F."/>
            <person name="Liu H."/>
            <person name="Zhao H."/>
            <person name="Xu D."/>
            <person name="Zhang Y."/>
        </authorList>
    </citation>
    <scope>NUCLEOTIDE SEQUENCE [LARGE SCALE GENOMIC DNA]</scope>
    <source>
        <strain evidence="2">cv. Punajuju</strain>
    </source>
</reference>
<sequence length="203" mass="21822">MHTTKGTTPKALQIKLHEGTNNGVGESSFRVLYYGAASAGSVPFMWESQPGTPKHALTESSLRPLTPPPSYHQFTPKYNSSMQMIKHSSTSSGFLRAIFLSSSRKRNTKAPAATPSSFSSCSISSSSSSSSSQSTPMRKTDGWRRTTSVLKLELEEDRGDEEVASGGGSPTSTLCLGGGFKDGYRIKKVKKAMMSFVRHGKAS</sequence>
<keyword evidence="2" id="KW-1185">Reference proteome</keyword>
<evidence type="ECO:0000313" key="2">
    <source>
        <dbReference type="Proteomes" id="UP001055811"/>
    </source>
</evidence>
<reference evidence="1 2" key="2">
    <citation type="journal article" date="2022" name="Mol. Ecol. Resour.">
        <title>The genomes of chicory, endive, great burdock and yacon provide insights into Asteraceae paleo-polyploidization history and plant inulin production.</title>
        <authorList>
            <person name="Fan W."/>
            <person name="Wang S."/>
            <person name="Wang H."/>
            <person name="Wang A."/>
            <person name="Jiang F."/>
            <person name="Liu H."/>
            <person name="Zhao H."/>
            <person name="Xu D."/>
            <person name="Zhang Y."/>
        </authorList>
    </citation>
    <scope>NUCLEOTIDE SEQUENCE [LARGE SCALE GENOMIC DNA]</scope>
    <source>
        <strain evidence="2">cv. Punajuju</strain>
        <tissue evidence="1">Leaves</tissue>
    </source>
</reference>
<dbReference type="Proteomes" id="UP001055811">
    <property type="component" value="Linkage Group LG06"/>
</dbReference>
<proteinExistence type="predicted"/>
<name>A0ACB9BHD4_CICIN</name>
<comment type="caution">
    <text evidence="1">The sequence shown here is derived from an EMBL/GenBank/DDBJ whole genome shotgun (WGS) entry which is preliminary data.</text>
</comment>
<dbReference type="EMBL" id="CM042014">
    <property type="protein sequence ID" value="KAI3720963.1"/>
    <property type="molecule type" value="Genomic_DNA"/>
</dbReference>
<protein>
    <submittedName>
        <fullName evidence="1">Uncharacterized protein</fullName>
    </submittedName>
</protein>
<gene>
    <name evidence="1" type="ORF">L2E82_31962</name>
</gene>
<evidence type="ECO:0000313" key="1">
    <source>
        <dbReference type="EMBL" id="KAI3720963.1"/>
    </source>
</evidence>
<accession>A0ACB9BHD4</accession>